<dbReference type="EMBL" id="ML991819">
    <property type="protein sequence ID" value="KAF2232115.1"/>
    <property type="molecule type" value="Genomic_DNA"/>
</dbReference>
<dbReference type="InterPro" id="IPR006710">
    <property type="entry name" value="Glyco_hydro_43"/>
</dbReference>
<keyword evidence="3 6" id="KW-0326">Glycosidase</keyword>
<dbReference type="GO" id="GO:0005975">
    <property type="term" value="P:carbohydrate metabolic process"/>
    <property type="evidence" value="ECO:0007669"/>
    <property type="project" value="InterPro"/>
</dbReference>
<dbReference type="SUPFAM" id="SSF75005">
    <property type="entry name" value="Arabinanase/levansucrase/invertase"/>
    <property type="match status" value="1"/>
</dbReference>
<keyword evidence="8" id="KW-1185">Reference proteome</keyword>
<feature type="active site" description="Proton acceptor" evidence="4">
    <location>
        <position position="8"/>
    </location>
</feature>
<dbReference type="GO" id="GO:0004553">
    <property type="term" value="F:hydrolase activity, hydrolyzing O-glycosyl compounds"/>
    <property type="evidence" value="ECO:0007669"/>
    <property type="project" value="InterPro"/>
</dbReference>
<keyword evidence="2 6" id="KW-0378">Hydrolase</keyword>
<feature type="active site" description="Proton donor" evidence="4">
    <location>
        <position position="196"/>
    </location>
</feature>
<organism evidence="7 8">
    <name type="scientific">Viridothelium virens</name>
    <name type="common">Speckled blister lichen</name>
    <name type="synonym">Trypethelium virens</name>
    <dbReference type="NCBI Taxonomy" id="1048519"/>
    <lineage>
        <taxon>Eukaryota</taxon>
        <taxon>Fungi</taxon>
        <taxon>Dikarya</taxon>
        <taxon>Ascomycota</taxon>
        <taxon>Pezizomycotina</taxon>
        <taxon>Dothideomycetes</taxon>
        <taxon>Dothideomycetes incertae sedis</taxon>
        <taxon>Trypetheliales</taxon>
        <taxon>Trypetheliaceae</taxon>
        <taxon>Viridothelium</taxon>
    </lineage>
</organism>
<evidence type="ECO:0000256" key="3">
    <source>
        <dbReference type="ARBA" id="ARBA00023295"/>
    </source>
</evidence>
<dbReference type="PANTHER" id="PTHR42812">
    <property type="entry name" value="BETA-XYLOSIDASE"/>
    <property type="match status" value="1"/>
</dbReference>
<proteinExistence type="inferred from homology"/>
<name>A0A6A6H254_VIRVR</name>
<comment type="similarity">
    <text evidence="1 6">Belongs to the glycosyl hydrolase 43 family.</text>
</comment>
<gene>
    <name evidence="7" type="ORF">EV356DRAFT_470728</name>
</gene>
<dbReference type="Pfam" id="PF04616">
    <property type="entry name" value="Glyco_hydro_43"/>
    <property type="match status" value="1"/>
</dbReference>
<evidence type="ECO:0000313" key="7">
    <source>
        <dbReference type="EMBL" id="KAF2232115.1"/>
    </source>
</evidence>
<protein>
    <submittedName>
        <fullName evidence="7">Glycoside hydrolase family 43 protein</fullName>
    </submittedName>
</protein>
<dbReference type="InterPro" id="IPR023296">
    <property type="entry name" value="Glyco_hydro_beta-prop_sf"/>
</dbReference>
<dbReference type="Proteomes" id="UP000800092">
    <property type="component" value="Unassembled WGS sequence"/>
</dbReference>
<dbReference type="AlphaFoldDB" id="A0A6A6H254"/>
<dbReference type="OrthoDB" id="3879658at2759"/>
<evidence type="ECO:0000256" key="5">
    <source>
        <dbReference type="PIRSR" id="PIRSR606710-2"/>
    </source>
</evidence>
<accession>A0A6A6H254</accession>
<reference evidence="7" key="1">
    <citation type="journal article" date="2020" name="Stud. Mycol.">
        <title>101 Dothideomycetes genomes: a test case for predicting lifestyles and emergence of pathogens.</title>
        <authorList>
            <person name="Haridas S."/>
            <person name="Albert R."/>
            <person name="Binder M."/>
            <person name="Bloem J."/>
            <person name="Labutti K."/>
            <person name="Salamov A."/>
            <person name="Andreopoulos B."/>
            <person name="Baker S."/>
            <person name="Barry K."/>
            <person name="Bills G."/>
            <person name="Bluhm B."/>
            <person name="Cannon C."/>
            <person name="Castanera R."/>
            <person name="Culley D."/>
            <person name="Daum C."/>
            <person name="Ezra D."/>
            <person name="Gonzalez J."/>
            <person name="Henrissat B."/>
            <person name="Kuo A."/>
            <person name="Liang C."/>
            <person name="Lipzen A."/>
            <person name="Lutzoni F."/>
            <person name="Magnuson J."/>
            <person name="Mondo S."/>
            <person name="Nolan M."/>
            <person name="Ohm R."/>
            <person name="Pangilinan J."/>
            <person name="Park H.-J."/>
            <person name="Ramirez L."/>
            <person name="Alfaro M."/>
            <person name="Sun H."/>
            <person name="Tritt A."/>
            <person name="Yoshinaga Y."/>
            <person name="Zwiers L.-H."/>
            <person name="Turgeon B."/>
            <person name="Goodwin S."/>
            <person name="Spatafora J."/>
            <person name="Crous P."/>
            <person name="Grigoriev I."/>
        </authorList>
    </citation>
    <scope>NUCLEOTIDE SEQUENCE</scope>
    <source>
        <strain evidence="7">Tuck. ex Michener</strain>
    </source>
</reference>
<evidence type="ECO:0000256" key="6">
    <source>
        <dbReference type="RuleBase" id="RU361187"/>
    </source>
</evidence>
<evidence type="ECO:0000256" key="4">
    <source>
        <dbReference type="PIRSR" id="PIRSR606710-1"/>
    </source>
</evidence>
<evidence type="ECO:0000256" key="2">
    <source>
        <dbReference type="ARBA" id="ARBA00022801"/>
    </source>
</evidence>
<feature type="site" description="Important for catalytic activity, responsible for pKa modulation of the active site Glu and correct orientation of both the proton donor and substrate" evidence="5">
    <location>
        <position position="125"/>
    </location>
</feature>
<evidence type="ECO:0000256" key="1">
    <source>
        <dbReference type="ARBA" id="ARBA00009865"/>
    </source>
</evidence>
<sequence>MNSANFPDPSIVKVNSTWYAFATTSGGVHIQVATSSDFNNWTLKSGYDALPNLPSWVDQSSPNTWAPDVNQLDDGSFVMYYTASTANDSAMHCTAAATASSVAGPYEPMGDEPWECSKPMGGAIDPSGFRDNDGTRYVVFKIDGNSIGNGGDCNNGVAPIVPTPIMLQKVQSDGVTKVGPAFTILTNEPVDGPLVEAPSLIRSSGGNYTLFYSSNCFTTAAYDVAYATATNIMGPYTRAGSLFTSNTGMDSPGSADIDADGTHLVLHANAGTGRALYTATINISENKVTA</sequence>
<dbReference type="PANTHER" id="PTHR42812:SF5">
    <property type="entry name" value="ENDO-ARABINASE"/>
    <property type="match status" value="1"/>
</dbReference>
<dbReference type="CDD" id="cd08999">
    <property type="entry name" value="GH43_ABN-like"/>
    <property type="match status" value="1"/>
</dbReference>
<evidence type="ECO:0000313" key="8">
    <source>
        <dbReference type="Proteomes" id="UP000800092"/>
    </source>
</evidence>
<dbReference type="Gene3D" id="2.115.10.20">
    <property type="entry name" value="Glycosyl hydrolase domain, family 43"/>
    <property type="match status" value="1"/>
</dbReference>
<dbReference type="InterPro" id="IPR051795">
    <property type="entry name" value="Glycosyl_Hydrlase_43"/>
</dbReference>